<dbReference type="SUPFAM" id="SSF102198">
    <property type="entry name" value="Putative cyclase"/>
    <property type="match status" value="1"/>
</dbReference>
<reference evidence="2" key="1">
    <citation type="submission" date="2022-03" db="EMBL/GenBank/DDBJ databases">
        <title>Identification of a novel bacterium isolated from mangrove sediments.</title>
        <authorList>
            <person name="Pan X."/>
        </authorList>
    </citation>
    <scope>NUCLEOTIDE SEQUENCE</scope>
    <source>
        <strain evidence="2">B2637</strain>
    </source>
</reference>
<evidence type="ECO:0000256" key="1">
    <source>
        <dbReference type="SAM" id="SignalP"/>
    </source>
</evidence>
<protein>
    <submittedName>
        <fullName evidence="2">Cyclase family protein</fullName>
    </submittedName>
</protein>
<dbReference type="Pfam" id="PF04199">
    <property type="entry name" value="Cyclase"/>
    <property type="match status" value="1"/>
</dbReference>
<dbReference type="Gene3D" id="3.50.30.50">
    <property type="entry name" value="Putative cyclase"/>
    <property type="match status" value="1"/>
</dbReference>
<dbReference type="PANTHER" id="PTHR34861">
    <property type="match status" value="1"/>
</dbReference>
<accession>A0ABT0AE04</accession>
<organism evidence="2 3">
    <name type="scientific">Novosphingobium mangrovi</name>
    <name type="common">ex Hu et al. 2023</name>
    <dbReference type="NCBI Taxonomy" id="2930094"/>
    <lineage>
        <taxon>Bacteria</taxon>
        <taxon>Pseudomonadati</taxon>
        <taxon>Pseudomonadota</taxon>
        <taxon>Alphaproteobacteria</taxon>
        <taxon>Sphingomonadales</taxon>
        <taxon>Sphingomonadaceae</taxon>
        <taxon>Novosphingobium</taxon>
    </lineage>
</organism>
<dbReference type="EMBL" id="JALHAT010000020">
    <property type="protein sequence ID" value="MCJ1961409.1"/>
    <property type="molecule type" value="Genomic_DNA"/>
</dbReference>
<name>A0ABT0AE04_9SPHN</name>
<gene>
    <name evidence="2" type="ORF">MTR65_12015</name>
</gene>
<feature type="signal peptide" evidence="1">
    <location>
        <begin position="1"/>
        <end position="29"/>
    </location>
</feature>
<dbReference type="Proteomes" id="UP001162802">
    <property type="component" value="Unassembled WGS sequence"/>
</dbReference>
<keyword evidence="1" id="KW-0732">Signal</keyword>
<dbReference type="InterPro" id="IPR007325">
    <property type="entry name" value="KFase/CYL"/>
</dbReference>
<evidence type="ECO:0000313" key="3">
    <source>
        <dbReference type="Proteomes" id="UP001162802"/>
    </source>
</evidence>
<proteinExistence type="predicted"/>
<keyword evidence="3" id="KW-1185">Reference proteome</keyword>
<dbReference type="RefSeq" id="WP_243800460.1">
    <property type="nucleotide sequence ID" value="NZ_JALHAT010000020.1"/>
</dbReference>
<feature type="chain" id="PRO_5046034172" evidence="1">
    <location>
        <begin position="30"/>
        <end position="344"/>
    </location>
</feature>
<evidence type="ECO:0000313" key="2">
    <source>
        <dbReference type="EMBL" id="MCJ1961409.1"/>
    </source>
</evidence>
<sequence length="344" mass="36704">MRTILGTALVVALASTSALSAAASAPASAPPVSQEQLDTWKETLSNWGRWGAEDEKGTLNLITPEVRVAAAREVREGISVSLEREIVPVHVAPDAQGPEPRAAVVQRMLSGPPARMTGATDRLSIVAHGYTETHFDAFGHHFHDGKMYNGFSALENVKMDSGLARGDIAAFADGVFTRGVLIDIPALKGVEWLEPGTPVTVADLEAWEKRSGVTIRSGDAVFVRTGRWARERAKGKWDIAKSAAGLDASVIPWMHDRNIAMLGSESALSVVPIPASSQITNPDDYLPAHNFALVTLGMPLLDNADLDALAQTAERLKRTTFLFTVAPIRVKAGTGATVNPIATF</sequence>
<dbReference type="PANTHER" id="PTHR34861:SF10">
    <property type="entry name" value="CYCLASE"/>
    <property type="match status" value="1"/>
</dbReference>
<dbReference type="InterPro" id="IPR037175">
    <property type="entry name" value="KFase_sf"/>
</dbReference>
<comment type="caution">
    <text evidence="2">The sequence shown here is derived from an EMBL/GenBank/DDBJ whole genome shotgun (WGS) entry which is preliminary data.</text>
</comment>